<keyword evidence="3" id="KW-1185">Reference proteome</keyword>
<evidence type="ECO:0000313" key="3">
    <source>
        <dbReference type="Proteomes" id="UP001178507"/>
    </source>
</evidence>
<evidence type="ECO:0000256" key="1">
    <source>
        <dbReference type="SAM" id="MobiDB-lite"/>
    </source>
</evidence>
<dbReference type="AlphaFoldDB" id="A0AA36N4C3"/>
<feature type="region of interest" description="Disordered" evidence="1">
    <location>
        <begin position="44"/>
        <end position="63"/>
    </location>
</feature>
<feature type="region of interest" description="Disordered" evidence="1">
    <location>
        <begin position="1"/>
        <end position="35"/>
    </location>
</feature>
<gene>
    <name evidence="2" type="ORF">EVOR1521_LOCUS18655</name>
</gene>
<reference evidence="2" key="1">
    <citation type="submission" date="2023-08" db="EMBL/GenBank/DDBJ databases">
        <authorList>
            <person name="Chen Y."/>
            <person name="Shah S."/>
            <person name="Dougan E. K."/>
            <person name="Thang M."/>
            <person name="Chan C."/>
        </authorList>
    </citation>
    <scope>NUCLEOTIDE SEQUENCE</scope>
</reference>
<comment type="caution">
    <text evidence="2">The sequence shown here is derived from an EMBL/GenBank/DDBJ whole genome shotgun (WGS) entry which is preliminary data.</text>
</comment>
<accession>A0AA36N4C3</accession>
<organism evidence="2 3">
    <name type="scientific">Effrenium voratum</name>
    <dbReference type="NCBI Taxonomy" id="2562239"/>
    <lineage>
        <taxon>Eukaryota</taxon>
        <taxon>Sar</taxon>
        <taxon>Alveolata</taxon>
        <taxon>Dinophyceae</taxon>
        <taxon>Suessiales</taxon>
        <taxon>Symbiodiniaceae</taxon>
        <taxon>Effrenium</taxon>
    </lineage>
</organism>
<evidence type="ECO:0000313" key="2">
    <source>
        <dbReference type="EMBL" id="CAJ1393892.1"/>
    </source>
</evidence>
<protein>
    <submittedName>
        <fullName evidence="2">Uncharacterized protein</fullName>
    </submittedName>
</protein>
<dbReference type="Proteomes" id="UP001178507">
    <property type="component" value="Unassembled WGS sequence"/>
</dbReference>
<proteinExistence type="predicted"/>
<sequence length="345" mass="37055">MAGQDSHRNPAQAESPSSDAKKGPPPEQLKELVDLPQLQRALRALGSGSQAQSLDSLDEDEDEAPEARLFREAFLEVAGAAESFQVFRSVVRLTPTAVLMQAEHRAVVLERLRDFAGTAAAPESRRSAQALGASLALREPGCAFEVFELLAAALAAVPASLGAGAADAPLSAAGLGQWRRVALADSAAAWNAALSGESKALGWLGATFADQELYKRYHLAMETAEKVLTGSDQEDWVLDKARYLRVESELRATRCRCASASLALLALRRTQTRQRARWGQQGGGLWRAFCSTLSTAQHTMEPPFVKPPPPAVLLYAEEAGELSRSLDSGRGNMEILLLDAQLPQD</sequence>
<feature type="compositionally biased region" description="Basic and acidic residues" evidence="1">
    <location>
        <begin position="19"/>
        <end position="33"/>
    </location>
</feature>
<dbReference type="EMBL" id="CAUJNA010002668">
    <property type="protein sequence ID" value="CAJ1393892.1"/>
    <property type="molecule type" value="Genomic_DNA"/>
</dbReference>
<name>A0AA36N4C3_9DINO</name>